<keyword evidence="3" id="KW-0282">Flagellum</keyword>
<evidence type="ECO:0000313" key="4">
    <source>
        <dbReference type="Proteomes" id="UP000248729"/>
    </source>
</evidence>
<feature type="compositionally biased region" description="Basic and acidic residues" evidence="1">
    <location>
        <begin position="54"/>
        <end position="66"/>
    </location>
</feature>
<keyword evidence="3" id="KW-0966">Cell projection</keyword>
<feature type="compositionally biased region" description="Low complexity" evidence="1">
    <location>
        <begin position="70"/>
        <end position="80"/>
    </location>
</feature>
<dbReference type="AlphaFoldDB" id="A0A329E8C6"/>
<feature type="domain" description="Flagellar hook-length control protein-like C-terminal" evidence="2">
    <location>
        <begin position="243"/>
        <end position="326"/>
    </location>
</feature>
<evidence type="ECO:0000259" key="2">
    <source>
        <dbReference type="Pfam" id="PF02120"/>
    </source>
</evidence>
<dbReference type="EMBL" id="QLTR01000013">
    <property type="protein sequence ID" value="RAS62829.1"/>
    <property type="molecule type" value="Genomic_DNA"/>
</dbReference>
<dbReference type="InterPro" id="IPR038610">
    <property type="entry name" value="FliK-like_C_sf"/>
</dbReference>
<protein>
    <submittedName>
        <fullName evidence="3">Flagellar hook-length control protein FliK</fullName>
    </submittedName>
</protein>
<reference evidence="3 4" key="1">
    <citation type="submission" date="2018-06" db="EMBL/GenBank/DDBJ databases">
        <title>Freshwater and sediment microbial communities from various areas in North America, analyzing microbe dynamics in response to fracking.</title>
        <authorList>
            <person name="Lamendella R."/>
        </authorList>
    </citation>
    <scope>NUCLEOTIDE SEQUENCE [LARGE SCALE GENOMIC DNA]</scope>
    <source>
        <strain evidence="3 4">99A</strain>
    </source>
</reference>
<feature type="compositionally biased region" description="Polar residues" evidence="1">
    <location>
        <begin position="346"/>
        <end position="361"/>
    </location>
</feature>
<keyword evidence="3" id="KW-0969">Cilium</keyword>
<dbReference type="InterPro" id="IPR021136">
    <property type="entry name" value="Flagellar_hook_control-like_C"/>
</dbReference>
<feature type="region of interest" description="Disordered" evidence="1">
    <location>
        <begin position="53"/>
        <end position="80"/>
    </location>
</feature>
<dbReference type="PANTHER" id="PTHR37533">
    <property type="entry name" value="FLAGELLAR HOOK-LENGTH CONTROL PROTEIN"/>
    <property type="match status" value="1"/>
</dbReference>
<feature type="region of interest" description="Disordered" evidence="1">
    <location>
        <begin position="1"/>
        <end position="32"/>
    </location>
</feature>
<dbReference type="CDD" id="cd17470">
    <property type="entry name" value="T3SS_Flik_C"/>
    <property type="match status" value="1"/>
</dbReference>
<feature type="compositionally biased region" description="Polar residues" evidence="1">
    <location>
        <begin position="1"/>
        <end position="11"/>
    </location>
</feature>
<dbReference type="Proteomes" id="UP000248729">
    <property type="component" value="Unassembled WGS sequence"/>
</dbReference>
<dbReference type="Gene3D" id="3.30.750.140">
    <property type="match status" value="1"/>
</dbReference>
<comment type="caution">
    <text evidence="3">The sequence shown here is derived from an EMBL/GenBank/DDBJ whole genome shotgun (WGS) entry which is preliminary data.</text>
</comment>
<dbReference type="InterPro" id="IPR052563">
    <property type="entry name" value="FliK"/>
</dbReference>
<organism evidence="3 4">
    <name type="scientific">Vibrio diazotrophicus</name>
    <dbReference type="NCBI Taxonomy" id="685"/>
    <lineage>
        <taxon>Bacteria</taxon>
        <taxon>Pseudomonadati</taxon>
        <taxon>Pseudomonadota</taxon>
        <taxon>Gammaproteobacteria</taxon>
        <taxon>Vibrionales</taxon>
        <taxon>Vibrionaceae</taxon>
        <taxon>Vibrio</taxon>
    </lineage>
</organism>
<accession>A0A329E8C6</accession>
<dbReference type="PANTHER" id="PTHR37533:SF2">
    <property type="entry name" value="FLAGELLAR HOOK-LENGTH CONTROL PROTEIN"/>
    <property type="match status" value="1"/>
</dbReference>
<feature type="region of interest" description="Disordered" evidence="1">
    <location>
        <begin position="318"/>
        <end position="361"/>
    </location>
</feature>
<feature type="compositionally biased region" description="Polar residues" evidence="1">
    <location>
        <begin position="318"/>
        <end position="332"/>
    </location>
</feature>
<dbReference type="Pfam" id="PF02120">
    <property type="entry name" value="Flg_hook"/>
    <property type="match status" value="1"/>
</dbReference>
<sequence length="361" mass="39291">MQGLTTTQQVKSPVKEDASFTQSVHQARSFNSDGQANAEAFTLVQIPLNSALSKTEHRPAADDHPHATASDEQQVSDDSQQELTMLVPPTVNIVQEMNKPESRSNAQGVTLSGFNFANGQYTQGRNITGAEAGTLNNQISVPQATNTNQATSSNLLQTPLTNPEVNSGTSNTPVADIKLVSAINSELSNIGASPLSPTAQSAPLHSSSTTNVTVGENRPEWATLRIDTQAGKWGEQMLQVLHDRVTLQAQQNLQEAKIRLDPPDLGKLDLVVRIEGDRLSVQINANNAATREALMQVSDRLRAELQEQNFVNVDVNVGSEQRNQQQSQTFEEQSGRIYEARETSLDQDYTPTSEHWLSAQA</sequence>
<evidence type="ECO:0000256" key="1">
    <source>
        <dbReference type="SAM" id="MobiDB-lite"/>
    </source>
</evidence>
<evidence type="ECO:0000313" key="3">
    <source>
        <dbReference type="EMBL" id="RAS62829.1"/>
    </source>
</evidence>
<gene>
    <name evidence="3" type="ORF">DET48_113105</name>
</gene>
<dbReference type="RefSeq" id="WP_245879094.1">
    <property type="nucleotide sequence ID" value="NZ_JBJKCE010000001.1"/>
</dbReference>
<proteinExistence type="predicted"/>
<name>A0A329E8C6_VIBDI</name>
<feature type="region of interest" description="Disordered" evidence="1">
    <location>
        <begin position="194"/>
        <end position="214"/>
    </location>
</feature>
<feature type="compositionally biased region" description="Polar residues" evidence="1">
    <location>
        <begin position="19"/>
        <end position="32"/>
    </location>
</feature>